<evidence type="ECO:0000256" key="4">
    <source>
        <dbReference type="SAM" id="Phobius"/>
    </source>
</evidence>
<dbReference type="PANTHER" id="PTHR14002">
    <property type="entry name" value="ENDOGLIN/TGF-BETA RECEPTOR TYPE III"/>
    <property type="match status" value="1"/>
</dbReference>
<dbReference type="Proteomes" id="UP000472276">
    <property type="component" value="Unassembled WGS sequence"/>
</dbReference>
<dbReference type="Pfam" id="PF00100">
    <property type="entry name" value="Zona_pellucida"/>
    <property type="match status" value="1"/>
</dbReference>
<reference evidence="7" key="3">
    <citation type="submission" date="2025-09" db="UniProtKB">
        <authorList>
            <consortium name="Ensembl"/>
        </authorList>
    </citation>
    <scope>IDENTIFICATION</scope>
</reference>
<keyword evidence="4" id="KW-1133">Transmembrane helix</keyword>
<gene>
    <name evidence="7" type="primary">LOC116328371</name>
</gene>
<dbReference type="SMART" id="SM00241">
    <property type="entry name" value="ZP"/>
    <property type="match status" value="1"/>
</dbReference>
<reference evidence="8" key="1">
    <citation type="submission" date="2020-03" db="EMBL/GenBank/DDBJ databases">
        <title>Evolution of repeat sequences and sex chromosomes of tilapia species revealed by chromosome-level genomes.</title>
        <authorList>
            <person name="Xu L."/>
            <person name="Tao W."/>
            <person name="Wang D."/>
            <person name="Zhou Q."/>
        </authorList>
    </citation>
    <scope>NUCLEOTIDE SEQUENCE [LARGE SCALE GENOMIC DNA]</scope>
    <source>
        <strain evidence="8">Israel</strain>
    </source>
</reference>
<dbReference type="InterPro" id="IPR055356">
    <property type="entry name" value="ZP-N"/>
</dbReference>
<organism evidence="7 8">
    <name type="scientific">Oreochromis aureus</name>
    <name type="common">Israeli tilapia</name>
    <name type="synonym">Chromis aureus</name>
    <dbReference type="NCBI Taxonomy" id="47969"/>
    <lineage>
        <taxon>Eukaryota</taxon>
        <taxon>Metazoa</taxon>
        <taxon>Chordata</taxon>
        <taxon>Craniata</taxon>
        <taxon>Vertebrata</taxon>
        <taxon>Euteleostomi</taxon>
        <taxon>Actinopterygii</taxon>
        <taxon>Neopterygii</taxon>
        <taxon>Teleostei</taxon>
        <taxon>Neoteleostei</taxon>
        <taxon>Acanthomorphata</taxon>
        <taxon>Ovalentaria</taxon>
        <taxon>Cichlomorphae</taxon>
        <taxon>Cichliformes</taxon>
        <taxon>Cichlidae</taxon>
        <taxon>African cichlids</taxon>
        <taxon>Pseudocrenilabrinae</taxon>
        <taxon>Oreochromini</taxon>
        <taxon>Oreochromis</taxon>
    </lineage>
</organism>
<evidence type="ECO:0000256" key="3">
    <source>
        <dbReference type="SAM" id="MobiDB-lite"/>
    </source>
</evidence>
<protein>
    <recommendedName>
        <fullName evidence="6">ZP domain-containing protein</fullName>
    </recommendedName>
</protein>
<dbReference type="AlphaFoldDB" id="A0AAZ1XTY3"/>
<accession>A0AAZ1XTY3</accession>
<dbReference type="Gene3D" id="2.60.40.3210">
    <property type="entry name" value="Zona pellucida, ZP-N domain"/>
    <property type="match status" value="1"/>
</dbReference>
<keyword evidence="4" id="KW-0812">Transmembrane</keyword>
<name>A0AAZ1XTY3_OREAU</name>
<keyword evidence="4" id="KW-0472">Membrane</keyword>
<feature type="signal peptide" evidence="5">
    <location>
        <begin position="1"/>
        <end position="19"/>
    </location>
</feature>
<sequence length="942" mass="105646">MASTLMLLLQLLLVSLVSASHYFGGTTTYTYKGRNPDGSFNVEIRDRDTYESCYDTLYWYCSSGYCGYVSTSQRSRLDSSTNTPQYNRQWCEAETVTTRVLPTNRPFEMRATSCCWIPTRTYYWGHSWYLNTLVDLGERSDTGKPNRAPETAILPFLRVPENCPRTYKLMSFDPDGDKVRCRYGNPGSAECYGCTQHSGFHLDQDSCTLHYQYTNADPLVNAFELVVEDFPQGHISLSYSDGSQSSRSPLSARRKRWVAYPTTTYPPTTTSWWWWTTTTAAPTTTTTAPTTTSWWWWTTTTAAPTTTTTAPTTTSWWWWTTTTAAPTTTTTAPTTTSWWWWTTTAAPTTAAPWWWWWGSTTAAPTTTTAAPTTTTAAPTTTTTAPTTTTAAPTTTSWWWWTTTAAPTTAAPWWWWWGSTTAAPTTTTAAPTTSTAAPWWWSTGSPLQATSPPLSKLPLQFSFLVDPPAPSCQEGLYLPQFVHPTPAHGQRIHAEVNKEVEIRIKAQASYAAIQDIIMSGPMNMTKHRTAHNEFVLRWTPFSSDLGDYFPVCFAVESATGSAVTSFPGNTHSHYHGTPSSQSGVYQSEMRCVVLKVGTEEIKTKVTCSESEMRVEVEKSSLRGLREDQLRLSEPSNTLCSLERYSNSTHIIGVIPLNACGTQIEEDEEHLIFKNEITTVDDSSALITRKHNLEVEFYCQYPKKGNVSLGFTAHRKNVEVFDKGFGTFTYQFEFYPDNQFRSIIDPSSYPLEYDVGQKIYMEIDASSIVNGTEMFVESCRASPYDNPNYQPTYSIIEDGCPVDPTVMIHETDNKRQFRFCIEAFKFIGLHDQVYISCSVMMCEAGNPDSRCSQGCINSTSNNHHHRRKRDSAIQTATHFVSQGPLRLKRSADISMSAGNNLNLNLNLVFIAGCLLAAVAMICGVLLYRAKMSKVKYQRLALSDS</sequence>
<evidence type="ECO:0000259" key="6">
    <source>
        <dbReference type="PROSITE" id="PS51034"/>
    </source>
</evidence>
<evidence type="ECO:0000256" key="1">
    <source>
        <dbReference type="ARBA" id="ARBA00022729"/>
    </source>
</evidence>
<dbReference type="PROSITE" id="PS51034">
    <property type="entry name" value="ZP_2"/>
    <property type="match status" value="1"/>
</dbReference>
<evidence type="ECO:0000256" key="5">
    <source>
        <dbReference type="SAM" id="SignalP"/>
    </source>
</evidence>
<feature type="chain" id="PRO_5044343720" description="ZP domain-containing protein" evidence="5">
    <location>
        <begin position="20"/>
        <end position="942"/>
    </location>
</feature>
<dbReference type="Ensembl" id="ENSOABT00000075056.1">
    <property type="protein sequence ID" value="ENSOABP00000071032.1"/>
    <property type="gene ID" value="ENSOABG00000033343.1"/>
</dbReference>
<dbReference type="PANTHER" id="PTHR14002:SF59">
    <property type="entry name" value="CUB AND ZONA PELLUCIDA-LIKE DOMAIN-CONTAINING PROTEIN 1-RELATED"/>
    <property type="match status" value="1"/>
</dbReference>
<keyword evidence="1 5" id="KW-0732">Signal</keyword>
<keyword evidence="8" id="KW-1185">Reference proteome</keyword>
<evidence type="ECO:0000256" key="2">
    <source>
        <dbReference type="ARBA" id="ARBA00023157"/>
    </source>
</evidence>
<dbReference type="FunFam" id="2.60.40.3210:FF:000013">
    <property type="entry name" value="Uncharacterized protein"/>
    <property type="match status" value="1"/>
</dbReference>
<dbReference type="InterPro" id="IPR055355">
    <property type="entry name" value="ZP-C"/>
</dbReference>
<evidence type="ECO:0000313" key="8">
    <source>
        <dbReference type="Proteomes" id="UP000472276"/>
    </source>
</evidence>
<feature type="transmembrane region" description="Helical" evidence="4">
    <location>
        <begin position="903"/>
        <end position="925"/>
    </location>
</feature>
<dbReference type="Gene3D" id="2.60.40.4100">
    <property type="entry name" value="Zona pellucida, ZP-C domain"/>
    <property type="match status" value="1"/>
</dbReference>
<dbReference type="InterPro" id="IPR001507">
    <property type="entry name" value="ZP_dom"/>
</dbReference>
<feature type="region of interest" description="Disordered" evidence="3">
    <location>
        <begin position="365"/>
        <end position="390"/>
    </location>
</feature>
<proteinExistence type="predicted"/>
<evidence type="ECO:0000313" key="7">
    <source>
        <dbReference type="Ensembl" id="ENSOABP00000071032.1"/>
    </source>
</evidence>
<dbReference type="InterPro" id="IPR042235">
    <property type="entry name" value="ZP-C_dom"/>
</dbReference>
<feature type="domain" description="ZP" evidence="6">
    <location>
        <begin position="605"/>
        <end position="856"/>
    </location>
</feature>
<dbReference type="Pfam" id="PF23344">
    <property type="entry name" value="ZP-N"/>
    <property type="match status" value="1"/>
</dbReference>
<reference evidence="7" key="2">
    <citation type="submission" date="2025-08" db="UniProtKB">
        <authorList>
            <consortium name="Ensembl"/>
        </authorList>
    </citation>
    <scope>IDENTIFICATION</scope>
</reference>
<keyword evidence="2" id="KW-1015">Disulfide bond</keyword>